<name>A0A1Y1JHK6_PLAGO</name>
<evidence type="ECO:0000313" key="4">
    <source>
        <dbReference type="Proteomes" id="UP000195521"/>
    </source>
</evidence>
<dbReference type="EMBL" id="BDQF01000012">
    <property type="protein sequence ID" value="GAW82006.1"/>
    <property type="molecule type" value="Genomic_DNA"/>
</dbReference>
<dbReference type="RefSeq" id="XP_028544595.1">
    <property type="nucleotide sequence ID" value="XM_028688794.1"/>
</dbReference>
<feature type="region of interest" description="Disordered" evidence="1">
    <location>
        <begin position="136"/>
        <end position="246"/>
    </location>
</feature>
<dbReference type="OrthoDB" id="387565at2759"/>
<gene>
    <name evidence="3" type="ORF">PGO_114600</name>
</gene>
<feature type="compositionally biased region" description="Low complexity" evidence="1">
    <location>
        <begin position="166"/>
        <end position="183"/>
    </location>
</feature>
<evidence type="ECO:0000256" key="1">
    <source>
        <dbReference type="SAM" id="MobiDB-lite"/>
    </source>
</evidence>
<dbReference type="Proteomes" id="UP000195521">
    <property type="component" value="Unassembled WGS sequence"/>
</dbReference>
<feature type="transmembrane region" description="Helical" evidence="2">
    <location>
        <begin position="7"/>
        <end position="23"/>
    </location>
</feature>
<evidence type="ECO:0000313" key="3">
    <source>
        <dbReference type="EMBL" id="GAW82006.1"/>
    </source>
</evidence>
<accession>A0A1Y1JHK6</accession>
<feature type="compositionally biased region" description="Basic residues" evidence="1">
    <location>
        <begin position="141"/>
        <end position="159"/>
    </location>
</feature>
<dbReference type="AlphaFoldDB" id="A0A1Y1JHK6"/>
<keyword evidence="2" id="KW-0472">Membrane</keyword>
<feature type="transmembrane region" description="Helical" evidence="2">
    <location>
        <begin position="352"/>
        <end position="369"/>
    </location>
</feature>
<sequence length="396" mass="45743">MKEQSNKFFLFKIFTYNALIWTWQYYSNGVNKKIFYIYTSNGLNVLMFTLLTLIHNTTQVTTCGQSFDNEFTTNYAIDARTGRILRAGGDVDVQSKNNSIHGRLMDIVNEDDDSHFERRLKLLIEDDDFKSEFKSLMSSKKNGKKSNARKSHDNKKGKKGSKEFLYNKSSESLSENSNYSSKSTRSRSTRKYEDIDESKNSLASTKYNGNETADESANNDDDKQSSRKSSYRDDDYYDDEKSHSYYKDSDYDDQSIITAKTKKSAKGKSDILNMSYERKKDRDLISYLMKFFKKSDALYETELIKLMSTEHKDHICGGPVSRKKYSKLFAVASPVIVNIVFIIISLLMTSNVGMITSVILLLLSVLYVSRKSRKCRRMVSNYGSFNDMKSVEYYFD</sequence>
<evidence type="ECO:0008006" key="5">
    <source>
        <dbReference type="Google" id="ProtNLM"/>
    </source>
</evidence>
<dbReference type="GeneID" id="39748738"/>
<feature type="compositionally biased region" description="Basic and acidic residues" evidence="1">
    <location>
        <begin position="190"/>
        <end position="199"/>
    </location>
</feature>
<dbReference type="OMA" id="YNVLIWS"/>
<protein>
    <recommendedName>
        <fullName evidence="5">Pv-fam-d protein</fullName>
    </recommendedName>
</protein>
<organism evidence="3 4">
    <name type="scientific">Plasmodium gonderi</name>
    <dbReference type="NCBI Taxonomy" id="77519"/>
    <lineage>
        <taxon>Eukaryota</taxon>
        <taxon>Sar</taxon>
        <taxon>Alveolata</taxon>
        <taxon>Apicomplexa</taxon>
        <taxon>Aconoidasida</taxon>
        <taxon>Haemosporida</taxon>
        <taxon>Plasmodiidae</taxon>
        <taxon>Plasmodium</taxon>
        <taxon>Plasmodium (Plasmodium)</taxon>
    </lineage>
</organism>
<evidence type="ECO:0000256" key="2">
    <source>
        <dbReference type="SAM" id="Phobius"/>
    </source>
</evidence>
<proteinExistence type="predicted"/>
<keyword evidence="4" id="KW-1185">Reference proteome</keyword>
<comment type="caution">
    <text evidence="3">The sequence shown here is derived from an EMBL/GenBank/DDBJ whole genome shotgun (WGS) entry which is preliminary data.</text>
</comment>
<keyword evidence="2" id="KW-0812">Transmembrane</keyword>
<feature type="transmembrane region" description="Helical" evidence="2">
    <location>
        <begin position="35"/>
        <end position="54"/>
    </location>
</feature>
<keyword evidence="2" id="KW-1133">Transmembrane helix</keyword>
<reference evidence="4" key="1">
    <citation type="submission" date="2017-04" db="EMBL/GenBank/DDBJ databases">
        <title>Plasmodium gonderi genome.</title>
        <authorList>
            <person name="Arisue N."/>
            <person name="Honma H."/>
            <person name="Kawai S."/>
            <person name="Tougan T."/>
            <person name="Tanabe K."/>
            <person name="Horii T."/>
        </authorList>
    </citation>
    <scope>NUCLEOTIDE SEQUENCE [LARGE SCALE GENOMIC DNA]</scope>
    <source>
        <strain evidence="4">ATCC 30045</strain>
    </source>
</reference>
<feature type="compositionally biased region" description="Polar residues" evidence="1">
    <location>
        <begin position="200"/>
        <end position="211"/>
    </location>
</feature>
<feature type="compositionally biased region" description="Basic and acidic residues" evidence="1">
    <location>
        <begin position="220"/>
        <end position="246"/>
    </location>
</feature>
<feature type="transmembrane region" description="Helical" evidence="2">
    <location>
        <begin position="328"/>
        <end position="346"/>
    </location>
</feature>